<keyword evidence="1" id="KW-0732">Signal</keyword>
<keyword evidence="4" id="KW-1185">Reference proteome</keyword>
<gene>
    <name evidence="3" type="ORF">ACJMK2_043076</name>
</gene>
<sequence length="439" mass="48378">MDILIGLGFLFLITIPTFHGSSGAKIGNQRLSPISADFNWMEPGSDIITEEKPSDVPAGCGGKPVDVYIAIDTSDGVGTNLVSAQIAFTRSIINVFDFNNDIARLSLVTYGSDVTTIVRLGAYKDRPSFEKAISDTHTVGGQRSIGNLLNYIRTHGFIPPYSRRSTAHVVIVMTAGKSDDAEYAIKEATLFQKTGTYIYGVKVTSDVDKDLLTKVTSKPTPKFLYDMDRYQIADSLTSLLSIRQCEGQRYQEVPQQYGCKPKRETDLIFIVDHVSLGATKSQQIFNFIRAITGMIYDKNGLMQIGLAKNRNPNFDGINGSLQTINDFNSQIADIDFAPFDSVLARARKMFHGGRKGSQKTLVMFVDTSVDIDKAALMESIKNKASKIETYVIAIGEKLDEASLSILASGPAKEHIIKLKDFAQLMDFDETILTTICRGW</sequence>
<evidence type="ECO:0000313" key="4">
    <source>
        <dbReference type="Proteomes" id="UP001634394"/>
    </source>
</evidence>
<dbReference type="Pfam" id="PF00092">
    <property type="entry name" value="VWA"/>
    <property type="match status" value="2"/>
</dbReference>
<reference evidence="3 4" key="1">
    <citation type="submission" date="2024-11" db="EMBL/GenBank/DDBJ databases">
        <title>Chromosome-level genome assembly of the freshwater bivalve Anodonta woodiana.</title>
        <authorList>
            <person name="Chen X."/>
        </authorList>
    </citation>
    <scope>NUCLEOTIDE SEQUENCE [LARGE SCALE GENOMIC DNA]</scope>
    <source>
        <strain evidence="3">MN2024</strain>
        <tissue evidence="3">Gills</tissue>
    </source>
</reference>
<dbReference type="SMART" id="SM00327">
    <property type="entry name" value="VWA"/>
    <property type="match status" value="2"/>
</dbReference>
<feature type="domain" description="VWFA" evidence="2">
    <location>
        <begin position="352"/>
        <end position="431"/>
    </location>
</feature>
<dbReference type="InterPro" id="IPR036465">
    <property type="entry name" value="vWFA_dom_sf"/>
</dbReference>
<proteinExistence type="predicted"/>
<dbReference type="PANTHER" id="PTHR24020:SF84">
    <property type="entry name" value="VWFA DOMAIN-CONTAINING PROTEIN"/>
    <property type="match status" value="1"/>
</dbReference>
<feature type="domain" description="VWFA" evidence="2">
    <location>
        <begin position="66"/>
        <end position="240"/>
    </location>
</feature>
<accession>A0ABD3VVT5</accession>
<dbReference type="PROSITE" id="PS50234">
    <property type="entry name" value="VWFA"/>
    <property type="match status" value="2"/>
</dbReference>
<dbReference type="SUPFAM" id="SSF53300">
    <property type="entry name" value="vWA-like"/>
    <property type="match status" value="2"/>
</dbReference>
<organism evidence="3 4">
    <name type="scientific">Sinanodonta woodiana</name>
    <name type="common">Chinese pond mussel</name>
    <name type="synonym">Anodonta woodiana</name>
    <dbReference type="NCBI Taxonomy" id="1069815"/>
    <lineage>
        <taxon>Eukaryota</taxon>
        <taxon>Metazoa</taxon>
        <taxon>Spiralia</taxon>
        <taxon>Lophotrochozoa</taxon>
        <taxon>Mollusca</taxon>
        <taxon>Bivalvia</taxon>
        <taxon>Autobranchia</taxon>
        <taxon>Heteroconchia</taxon>
        <taxon>Palaeoheterodonta</taxon>
        <taxon>Unionida</taxon>
        <taxon>Unionoidea</taxon>
        <taxon>Unionidae</taxon>
        <taxon>Unioninae</taxon>
        <taxon>Sinanodonta</taxon>
    </lineage>
</organism>
<evidence type="ECO:0000259" key="2">
    <source>
        <dbReference type="PROSITE" id="PS50234"/>
    </source>
</evidence>
<dbReference type="Gene3D" id="3.40.50.410">
    <property type="entry name" value="von Willebrand factor, type A domain"/>
    <property type="match status" value="2"/>
</dbReference>
<dbReference type="InterPro" id="IPR050525">
    <property type="entry name" value="ECM_Assembly_Org"/>
</dbReference>
<dbReference type="PANTHER" id="PTHR24020">
    <property type="entry name" value="COLLAGEN ALPHA"/>
    <property type="match status" value="1"/>
</dbReference>
<evidence type="ECO:0000256" key="1">
    <source>
        <dbReference type="SAM" id="SignalP"/>
    </source>
</evidence>
<dbReference type="AlphaFoldDB" id="A0ABD3VVT5"/>
<dbReference type="Proteomes" id="UP001634394">
    <property type="component" value="Unassembled WGS sequence"/>
</dbReference>
<dbReference type="EMBL" id="JBJQND010000009">
    <property type="protein sequence ID" value="KAL3865714.1"/>
    <property type="molecule type" value="Genomic_DNA"/>
</dbReference>
<feature type="chain" id="PRO_5044828302" description="VWFA domain-containing protein" evidence="1">
    <location>
        <begin position="24"/>
        <end position="439"/>
    </location>
</feature>
<evidence type="ECO:0000313" key="3">
    <source>
        <dbReference type="EMBL" id="KAL3865714.1"/>
    </source>
</evidence>
<dbReference type="InterPro" id="IPR002035">
    <property type="entry name" value="VWF_A"/>
</dbReference>
<feature type="signal peptide" evidence="1">
    <location>
        <begin position="1"/>
        <end position="23"/>
    </location>
</feature>
<protein>
    <recommendedName>
        <fullName evidence="2">VWFA domain-containing protein</fullName>
    </recommendedName>
</protein>
<comment type="caution">
    <text evidence="3">The sequence shown here is derived from an EMBL/GenBank/DDBJ whole genome shotgun (WGS) entry which is preliminary data.</text>
</comment>
<name>A0ABD3VVT5_SINWO</name>
<dbReference type="CDD" id="cd01450">
    <property type="entry name" value="vWFA_subfamily_ECM"/>
    <property type="match status" value="1"/>
</dbReference>